<feature type="domain" description="Prion-inhibition and propagation HeLo" evidence="1">
    <location>
        <begin position="16"/>
        <end position="185"/>
    </location>
</feature>
<sequence length="270" mass="31136">MDEAFTKISERHPSLLFNDCVDLFNCIRFNECLGLRARHVAFKLDIVKCRLARWATRVIGGQSFEACLNEVDLDTMREILQGMVVAFQACYNRSCRQSRRLANNEDTIITLDKLAQQLRDQLHTFTEERLSGANLIDKTPWTIYDEEHIEILIRDCAVYIDELEREIQFDTEDLIKEAEKQIDKFDNICFLRELKNASQDIDFAMTFVAATKYESRMKKDGGPDISRAPDWNRLPSQLASGNNSVGYIGSKFRGNIHIGNTYGGKDFWDV</sequence>
<gene>
    <name evidence="2" type="ORF">BFJ69_g17627</name>
</gene>
<organism evidence="2 3">
    <name type="scientific">Fusarium oxysporum</name>
    <name type="common">Fusarium vascular wilt</name>
    <dbReference type="NCBI Taxonomy" id="5507"/>
    <lineage>
        <taxon>Eukaryota</taxon>
        <taxon>Fungi</taxon>
        <taxon>Dikarya</taxon>
        <taxon>Ascomycota</taxon>
        <taxon>Pezizomycotina</taxon>
        <taxon>Sordariomycetes</taxon>
        <taxon>Hypocreomycetidae</taxon>
        <taxon>Hypocreales</taxon>
        <taxon>Nectriaceae</taxon>
        <taxon>Fusarium</taxon>
        <taxon>Fusarium oxysporum species complex</taxon>
    </lineage>
</organism>
<name>A0A420M7S7_FUSOX</name>
<reference evidence="2 3" key="1">
    <citation type="journal article" date="2018" name="Sci. Rep.">
        <title>Characterisation of pathogen-specific regions and novel effector candidates in Fusarium oxysporum f. sp. cepae.</title>
        <authorList>
            <person name="Armitage A.D."/>
            <person name="Taylor A."/>
            <person name="Sobczyk M.K."/>
            <person name="Baxter L."/>
            <person name="Greenfield B.P."/>
            <person name="Bates H.J."/>
            <person name="Wilson F."/>
            <person name="Jackson A.C."/>
            <person name="Ott S."/>
            <person name="Harrison R.J."/>
            <person name="Clarkson J.P."/>
        </authorList>
    </citation>
    <scope>NUCLEOTIDE SEQUENCE [LARGE SCALE GENOMIC DNA]</scope>
    <source>
        <strain evidence="2 3">Fo_A13</strain>
    </source>
</reference>
<dbReference type="Gene3D" id="1.20.120.1020">
    <property type="entry name" value="Prion-inhibition and propagation, HeLo domain"/>
    <property type="match status" value="1"/>
</dbReference>
<evidence type="ECO:0000313" key="2">
    <source>
        <dbReference type="EMBL" id="RKK56810.1"/>
    </source>
</evidence>
<dbReference type="Proteomes" id="UP000285084">
    <property type="component" value="Unassembled WGS sequence"/>
</dbReference>
<evidence type="ECO:0000313" key="3">
    <source>
        <dbReference type="Proteomes" id="UP000285084"/>
    </source>
</evidence>
<dbReference type="VEuPathDB" id="FungiDB:FOIG_09062"/>
<protein>
    <recommendedName>
        <fullName evidence="1">Prion-inhibition and propagation HeLo domain-containing protein</fullName>
    </recommendedName>
</protein>
<accession>A0A420M7S7</accession>
<proteinExistence type="predicted"/>
<dbReference type="EMBL" id="MRCX01000929">
    <property type="protein sequence ID" value="RKK56810.1"/>
    <property type="molecule type" value="Genomic_DNA"/>
</dbReference>
<dbReference type="AlphaFoldDB" id="A0A420M7S7"/>
<dbReference type="VEuPathDB" id="FungiDB:FOC4_g10008934"/>
<dbReference type="InterPro" id="IPR029498">
    <property type="entry name" value="HeLo_dom"/>
</dbReference>
<evidence type="ECO:0000259" key="1">
    <source>
        <dbReference type="Pfam" id="PF14479"/>
    </source>
</evidence>
<dbReference type="InterPro" id="IPR038305">
    <property type="entry name" value="HeLo_sf"/>
</dbReference>
<comment type="caution">
    <text evidence="2">The sequence shown here is derived from an EMBL/GenBank/DDBJ whole genome shotgun (WGS) entry which is preliminary data.</text>
</comment>
<dbReference type="Pfam" id="PF14479">
    <property type="entry name" value="HeLo"/>
    <property type="match status" value="1"/>
</dbReference>